<feature type="compositionally biased region" description="Pro residues" evidence="1">
    <location>
        <begin position="150"/>
        <end position="163"/>
    </location>
</feature>
<comment type="caution">
    <text evidence="2">The sequence shown here is derived from an EMBL/GenBank/DDBJ whole genome shotgun (WGS) entry which is preliminary data.</text>
</comment>
<evidence type="ECO:0000313" key="3">
    <source>
        <dbReference type="Proteomes" id="UP000780801"/>
    </source>
</evidence>
<feature type="compositionally biased region" description="Polar residues" evidence="1">
    <location>
        <begin position="138"/>
        <end position="147"/>
    </location>
</feature>
<feature type="compositionally biased region" description="Pro residues" evidence="1">
    <location>
        <begin position="21"/>
        <end position="35"/>
    </location>
</feature>
<reference evidence="2" key="1">
    <citation type="journal article" date="2020" name="Fungal Divers.">
        <title>Resolving the Mortierellaceae phylogeny through synthesis of multi-gene phylogenetics and phylogenomics.</title>
        <authorList>
            <person name="Vandepol N."/>
            <person name="Liber J."/>
            <person name="Desiro A."/>
            <person name="Na H."/>
            <person name="Kennedy M."/>
            <person name="Barry K."/>
            <person name="Grigoriev I.V."/>
            <person name="Miller A.N."/>
            <person name="O'Donnell K."/>
            <person name="Stajich J.E."/>
            <person name="Bonito G."/>
        </authorList>
    </citation>
    <scope>NUCLEOTIDE SEQUENCE</scope>
    <source>
        <strain evidence="2">KOD1015</strain>
    </source>
</reference>
<protein>
    <submittedName>
        <fullName evidence="2">Uncharacterized protein</fullName>
    </submittedName>
</protein>
<keyword evidence="3" id="KW-1185">Reference proteome</keyword>
<dbReference type="Proteomes" id="UP000780801">
    <property type="component" value="Unassembled WGS sequence"/>
</dbReference>
<feature type="compositionally biased region" description="Polar residues" evidence="1">
    <location>
        <begin position="164"/>
        <end position="173"/>
    </location>
</feature>
<feature type="non-terminal residue" evidence="2">
    <location>
        <position position="181"/>
    </location>
</feature>
<dbReference type="EMBL" id="JAABOA010007662">
    <property type="protein sequence ID" value="KAF9539000.1"/>
    <property type="molecule type" value="Genomic_DNA"/>
</dbReference>
<feature type="region of interest" description="Disordered" evidence="1">
    <location>
        <begin position="1"/>
        <end position="181"/>
    </location>
</feature>
<gene>
    <name evidence="2" type="ORF">BGW38_009965</name>
</gene>
<feature type="compositionally biased region" description="Low complexity" evidence="1">
    <location>
        <begin position="74"/>
        <end position="115"/>
    </location>
</feature>
<evidence type="ECO:0000256" key="1">
    <source>
        <dbReference type="SAM" id="MobiDB-lite"/>
    </source>
</evidence>
<feature type="compositionally biased region" description="Basic and acidic residues" evidence="1">
    <location>
        <begin position="120"/>
        <end position="132"/>
    </location>
</feature>
<name>A0A9P6JZD9_9FUNG</name>
<organism evidence="2 3">
    <name type="scientific">Lunasporangiospora selenospora</name>
    <dbReference type="NCBI Taxonomy" id="979761"/>
    <lineage>
        <taxon>Eukaryota</taxon>
        <taxon>Fungi</taxon>
        <taxon>Fungi incertae sedis</taxon>
        <taxon>Mucoromycota</taxon>
        <taxon>Mortierellomycotina</taxon>
        <taxon>Mortierellomycetes</taxon>
        <taxon>Mortierellales</taxon>
        <taxon>Mortierellaceae</taxon>
        <taxon>Lunasporangiospora</taxon>
    </lineage>
</organism>
<dbReference type="AlphaFoldDB" id="A0A9P6JZD9"/>
<proteinExistence type="predicted"/>
<sequence length="181" mass="18979">MLANVAPGTSAPFPNHGVPVSAPPPVLQPAHPLPSQPSSFANPIAHPLTRPPATSYKPKTSYQATAAAKKDTVKTTVSSSSTSTVSWQSATTTATTTTTTTSAVAHGGHQGAGHVRPLLHHTESLDADDRPTELMPEESSTMDQQHVTLPPQPLKTNPMPPLPTSQKSVSSSLESDKRFQP</sequence>
<accession>A0A9P6JZD9</accession>
<evidence type="ECO:0000313" key="2">
    <source>
        <dbReference type="EMBL" id="KAF9539000.1"/>
    </source>
</evidence>